<name>W0RRK8_9BACT</name>
<dbReference type="Proteomes" id="UP000019151">
    <property type="component" value="Plasmid 1"/>
</dbReference>
<evidence type="ECO:0000256" key="1">
    <source>
        <dbReference type="ARBA" id="ARBA00022801"/>
    </source>
</evidence>
<dbReference type="GO" id="GO:0016788">
    <property type="term" value="F:hydrolase activity, acting on ester bonds"/>
    <property type="evidence" value="ECO:0007669"/>
    <property type="project" value="UniProtKB-ARBA"/>
</dbReference>
<evidence type="ECO:0000313" key="4">
    <source>
        <dbReference type="Proteomes" id="UP000019151"/>
    </source>
</evidence>
<dbReference type="InterPro" id="IPR052940">
    <property type="entry name" value="Carb_Esterase_6"/>
</dbReference>
<dbReference type="PANTHER" id="PTHR31988">
    <property type="entry name" value="ESTERASE, PUTATIVE (DUF303)-RELATED"/>
    <property type="match status" value="1"/>
</dbReference>
<dbReference type="PANTHER" id="PTHR31988:SF19">
    <property type="entry name" value="9-O-ACETYL-N-ACETYLNEURAMINIC ACID DEACETYLASE-RELATED"/>
    <property type="match status" value="1"/>
</dbReference>
<evidence type="ECO:0000259" key="2">
    <source>
        <dbReference type="Pfam" id="PF03629"/>
    </source>
</evidence>
<sequence length="236" mass="25254">MQLVLLAGQSNMAGRGTVEAEDRVPHPRVLMLDRDGRWIPAVDPVHFDKPIAGVGPGRSFGLALAARDTTAVVGLVPTAVGGSSIRAWVPAGYDSATRTHPYDDAVARIRLARSSGAFVAILWHQGESDGDARGVAEYEGRLRELIARLRAETGAPNAPFLIGELGHFPEKPWTPGRAAIDSIHRLVAATTPNAAYVSAEGLTHRGDTLHFSSAAARELGRRYAAAYARLESVERH</sequence>
<geneLocation type="plasmid" evidence="3 4">
    <name>1</name>
</geneLocation>
<keyword evidence="1" id="KW-0378">Hydrolase</keyword>
<keyword evidence="3" id="KW-0614">Plasmid</keyword>
<dbReference type="EMBL" id="CP007129">
    <property type="protein sequence ID" value="AHG92960.1"/>
    <property type="molecule type" value="Genomic_DNA"/>
</dbReference>
<dbReference type="InterPro" id="IPR005181">
    <property type="entry name" value="SASA"/>
</dbReference>
<feature type="domain" description="Sialate O-acetylesterase" evidence="2">
    <location>
        <begin position="2"/>
        <end position="228"/>
    </location>
</feature>
<accession>W0RRK8</accession>
<dbReference type="InParanoid" id="W0RRK8"/>
<proteinExistence type="predicted"/>
<keyword evidence="4" id="KW-1185">Reference proteome</keyword>
<organism evidence="3 4">
    <name type="scientific">Gemmatirosa kalamazoonensis</name>
    <dbReference type="NCBI Taxonomy" id="861299"/>
    <lineage>
        <taxon>Bacteria</taxon>
        <taxon>Pseudomonadati</taxon>
        <taxon>Gemmatimonadota</taxon>
        <taxon>Gemmatimonadia</taxon>
        <taxon>Gemmatimonadales</taxon>
        <taxon>Gemmatimonadaceae</taxon>
        <taxon>Gemmatirosa</taxon>
    </lineage>
</organism>
<reference evidence="3 4" key="1">
    <citation type="journal article" date="2014" name="Genome Announc.">
        <title>Genome Sequence and Methylome of Soil Bacterium Gemmatirosa kalamazoonensis KBS708T, a Member of the Rarely Cultivated Gemmatimonadetes Phylum.</title>
        <authorList>
            <person name="Debruyn J.M."/>
            <person name="Radosevich M."/>
            <person name="Wommack K.E."/>
            <person name="Polson S.W."/>
            <person name="Hauser L.J."/>
            <person name="Fawaz M.N."/>
            <person name="Korlach J."/>
            <person name="Tsai Y.C."/>
        </authorList>
    </citation>
    <scope>NUCLEOTIDE SEQUENCE [LARGE SCALE GENOMIC DNA]</scope>
    <source>
        <strain evidence="3 4">KBS708</strain>
        <plasmid evidence="4">Plasmid 1</plasmid>
    </source>
</reference>
<dbReference type="KEGG" id="gba:J421_5425"/>
<dbReference type="SUPFAM" id="SSF52266">
    <property type="entry name" value="SGNH hydrolase"/>
    <property type="match status" value="1"/>
</dbReference>
<protein>
    <recommendedName>
        <fullName evidence="2">Sialate O-acetylesterase domain-containing protein</fullName>
    </recommendedName>
</protein>
<evidence type="ECO:0000313" key="3">
    <source>
        <dbReference type="EMBL" id="AHG92960.1"/>
    </source>
</evidence>
<dbReference type="AlphaFoldDB" id="W0RRK8"/>
<dbReference type="Gene3D" id="3.40.50.1110">
    <property type="entry name" value="SGNH hydrolase"/>
    <property type="match status" value="1"/>
</dbReference>
<dbReference type="Pfam" id="PF03629">
    <property type="entry name" value="SASA"/>
    <property type="match status" value="1"/>
</dbReference>
<dbReference type="HOGENOM" id="CLU_056093_3_0_0"/>
<dbReference type="InterPro" id="IPR036514">
    <property type="entry name" value="SGNH_hydro_sf"/>
</dbReference>
<gene>
    <name evidence="3" type="ORF">J421_5425</name>
</gene>